<name>A0AAV3Z144_9GAST</name>
<organism evidence="1 2">
    <name type="scientific">Plakobranchus ocellatus</name>
    <dbReference type="NCBI Taxonomy" id="259542"/>
    <lineage>
        <taxon>Eukaryota</taxon>
        <taxon>Metazoa</taxon>
        <taxon>Spiralia</taxon>
        <taxon>Lophotrochozoa</taxon>
        <taxon>Mollusca</taxon>
        <taxon>Gastropoda</taxon>
        <taxon>Heterobranchia</taxon>
        <taxon>Euthyneura</taxon>
        <taxon>Panpulmonata</taxon>
        <taxon>Sacoglossa</taxon>
        <taxon>Placobranchoidea</taxon>
        <taxon>Plakobranchidae</taxon>
        <taxon>Plakobranchus</taxon>
    </lineage>
</organism>
<gene>
    <name evidence="1" type="ORF">PoB_001552900</name>
</gene>
<evidence type="ECO:0000313" key="2">
    <source>
        <dbReference type="Proteomes" id="UP000735302"/>
    </source>
</evidence>
<accession>A0AAV3Z144</accession>
<keyword evidence="2" id="KW-1185">Reference proteome</keyword>
<protein>
    <submittedName>
        <fullName evidence="1">Uncharacterized protein</fullName>
    </submittedName>
</protein>
<reference evidence="1 2" key="1">
    <citation type="journal article" date="2021" name="Elife">
        <title>Chloroplast acquisition without the gene transfer in kleptoplastic sea slugs, Plakobranchus ocellatus.</title>
        <authorList>
            <person name="Maeda T."/>
            <person name="Takahashi S."/>
            <person name="Yoshida T."/>
            <person name="Shimamura S."/>
            <person name="Takaki Y."/>
            <person name="Nagai Y."/>
            <person name="Toyoda A."/>
            <person name="Suzuki Y."/>
            <person name="Arimoto A."/>
            <person name="Ishii H."/>
            <person name="Satoh N."/>
            <person name="Nishiyama T."/>
            <person name="Hasebe M."/>
            <person name="Maruyama T."/>
            <person name="Minagawa J."/>
            <person name="Obokata J."/>
            <person name="Shigenobu S."/>
        </authorList>
    </citation>
    <scope>NUCLEOTIDE SEQUENCE [LARGE SCALE GENOMIC DNA]</scope>
</reference>
<evidence type="ECO:0000313" key="1">
    <source>
        <dbReference type="EMBL" id="GFN89023.1"/>
    </source>
</evidence>
<comment type="caution">
    <text evidence="1">The sequence shown here is derived from an EMBL/GenBank/DDBJ whole genome shotgun (WGS) entry which is preliminary data.</text>
</comment>
<dbReference type="Proteomes" id="UP000735302">
    <property type="component" value="Unassembled WGS sequence"/>
</dbReference>
<sequence>MDRRYELLGILFEMMNSGATSTRALKLLVRGLKYAVDFVEDIGPRSNLREPREDSEALHRNTFKSSFVLYH</sequence>
<proteinExistence type="predicted"/>
<dbReference type="AlphaFoldDB" id="A0AAV3Z144"/>
<dbReference type="EMBL" id="BLXT01001900">
    <property type="protein sequence ID" value="GFN89023.1"/>
    <property type="molecule type" value="Genomic_DNA"/>
</dbReference>